<evidence type="ECO:0000256" key="4">
    <source>
        <dbReference type="ARBA" id="ARBA00022679"/>
    </source>
</evidence>
<keyword evidence="4" id="KW-0808">Transferase</keyword>
<comment type="pathway">
    <text evidence="1 9">Cell wall biogenesis; peptidoglycan biosynthesis.</text>
</comment>
<dbReference type="Gene3D" id="2.40.440.10">
    <property type="entry name" value="L,D-transpeptidase catalytic domain-like"/>
    <property type="match status" value="1"/>
</dbReference>
<dbReference type="PANTHER" id="PTHR30582:SF24">
    <property type="entry name" value="L,D-TRANSPEPTIDASE ERFK_SRFK-RELATED"/>
    <property type="match status" value="1"/>
</dbReference>
<evidence type="ECO:0000256" key="3">
    <source>
        <dbReference type="ARBA" id="ARBA00022676"/>
    </source>
</evidence>
<keyword evidence="5" id="KW-0378">Hydrolase</keyword>
<dbReference type="InterPro" id="IPR050979">
    <property type="entry name" value="LD-transpeptidase"/>
</dbReference>
<dbReference type="InterPro" id="IPR005490">
    <property type="entry name" value="LD_TPept_cat_dom"/>
</dbReference>
<dbReference type="GO" id="GO:0071972">
    <property type="term" value="F:peptidoglycan L,D-transpeptidase activity"/>
    <property type="evidence" value="ECO:0007669"/>
    <property type="project" value="TreeGrafter"/>
</dbReference>
<evidence type="ECO:0000256" key="8">
    <source>
        <dbReference type="ARBA" id="ARBA00023316"/>
    </source>
</evidence>
<dbReference type="PANTHER" id="PTHR30582">
    <property type="entry name" value="L,D-TRANSPEPTIDASE"/>
    <property type="match status" value="1"/>
</dbReference>
<evidence type="ECO:0000313" key="13">
    <source>
        <dbReference type="Proteomes" id="UP000648908"/>
    </source>
</evidence>
<evidence type="ECO:0000256" key="10">
    <source>
        <dbReference type="SAM" id="SignalP"/>
    </source>
</evidence>
<keyword evidence="6 9" id="KW-0133">Cell shape</keyword>
<dbReference type="CDD" id="cd16913">
    <property type="entry name" value="YkuD_like"/>
    <property type="match status" value="1"/>
</dbReference>
<dbReference type="Proteomes" id="UP000648908">
    <property type="component" value="Unassembled WGS sequence"/>
</dbReference>
<comment type="caution">
    <text evidence="12">The sequence shown here is derived from an EMBL/GenBank/DDBJ whole genome shotgun (WGS) entry which is preliminary data.</text>
</comment>
<dbReference type="UniPathway" id="UPA00219"/>
<dbReference type="GO" id="GO:0018104">
    <property type="term" value="P:peptidoglycan-protein cross-linking"/>
    <property type="evidence" value="ECO:0007669"/>
    <property type="project" value="TreeGrafter"/>
</dbReference>
<organism evidence="12 13">
    <name type="scientific">Szabonella alba</name>
    <dbReference type="NCBI Taxonomy" id="2804194"/>
    <lineage>
        <taxon>Bacteria</taxon>
        <taxon>Pseudomonadati</taxon>
        <taxon>Pseudomonadota</taxon>
        <taxon>Alphaproteobacteria</taxon>
        <taxon>Rhodobacterales</taxon>
        <taxon>Paracoccaceae</taxon>
        <taxon>Szabonella</taxon>
    </lineage>
</organism>
<feature type="active site" description="Proton donor/acceptor" evidence="9">
    <location>
        <position position="156"/>
    </location>
</feature>
<evidence type="ECO:0000256" key="6">
    <source>
        <dbReference type="ARBA" id="ARBA00022960"/>
    </source>
</evidence>
<dbReference type="GO" id="GO:0016757">
    <property type="term" value="F:glycosyltransferase activity"/>
    <property type="evidence" value="ECO:0007669"/>
    <property type="project" value="UniProtKB-KW"/>
</dbReference>
<dbReference type="PROSITE" id="PS52029">
    <property type="entry name" value="LD_TPASE"/>
    <property type="match status" value="1"/>
</dbReference>
<dbReference type="GO" id="GO:0008360">
    <property type="term" value="P:regulation of cell shape"/>
    <property type="evidence" value="ECO:0007669"/>
    <property type="project" value="UniProtKB-UniRule"/>
</dbReference>
<keyword evidence="10" id="KW-0732">Signal</keyword>
<evidence type="ECO:0000256" key="2">
    <source>
        <dbReference type="ARBA" id="ARBA00005992"/>
    </source>
</evidence>
<protein>
    <submittedName>
        <fullName evidence="12">L,D-transpeptidase</fullName>
    </submittedName>
</protein>
<feature type="active site" description="Nucleophile" evidence="9">
    <location>
        <position position="172"/>
    </location>
</feature>
<dbReference type="SUPFAM" id="SSF141523">
    <property type="entry name" value="L,D-transpeptidase catalytic domain-like"/>
    <property type="match status" value="1"/>
</dbReference>
<dbReference type="PROSITE" id="PS51318">
    <property type="entry name" value="TAT"/>
    <property type="match status" value="1"/>
</dbReference>
<sequence length="196" mass="21526">MPVLPRRRFLALSAAGLALGATPLRAQQAGAVATDRRDPLAAPVRNNISSFRTVDWRDHFDTLGVSTIIADTSSRALSYWNADGSDYRVFPTSVPISDELTKRGRTEVVRKRVGPDWTPTASMVERNPDLKYMPPGPDNPLGTHAMYLSWPAYLIHGTHDTRKIGRPSSDGCIGLYNEQIAELFAITPVGTQVLIL</sequence>
<feature type="domain" description="L,D-TPase catalytic" evidence="11">
    <location>
        <begin position="66"/>
        <end position="196"/>
    </location>
</feature>
<dbReference type="InterPro" id="IPR006311">
    <property type="entry name" value="TAT_signal"/>
</dbReference>
<dbReference type="EMBL" id="JAESVN010000001">
    <property type="protein sequence ID" value="MBL4915799.1"/>
    <property type="molecule type" value="Genomic_DNA"/>
</dbReference>
<accession>A0A8K0Y1A0</accession>
<dbReference type="GO" id="GO:0071555">
    <property type="term" value="P:cell wall organization"/>
    <property type="evidence" value="ECO:0007669"/>
    <property type="project" value="UniProtKB-UniRule"/>
</dbReference>
<evidence type="ECO:0000256" key="1">
    <source>
        <dbReference type="ARBA" id="ARBA00004752"/>
    </source>
</evidence>
<evidence type="ECO:0000256" key="9">
    <source>
        <dbReference type="PROSITE-ProRule" id="PRU01373"/>
    </source>
</evidence>
<dbReference type="RefSeq" id="WP_202686372.1">
    <property type="nucleotide sequence ID" value="NZ_JAESVN010000001.1"/>
</dbReference>
<name>A0A8K0Y1A0_9RHOB</name>
<gene>
    <name evidence="12" type="ORF">JL811_01085</name>
</gene>
<reference evidence="12" key="1">
    <citation type="submission" date="2021-01" db="EMBL/GenBank/DDBJ databases">
        <title>Tabrizicola alba sp. nov. a motile alkaliphilic bacterium isolated from a soda lake.</title>
        <authorList>
            <person name="Szuroczki S."/>
            <person name="Abbaszade G."/>
            <person name="Schumann P."/>
            <person name="Toth E."/>
        </authorList>
    </citation>
    <scope>NUCLEOTIDE SEQUENCE</scope>
    <source>
        <strain evidence="12">DMG-N-6</strain>
    </source>
</reference>
<dbReference type="AlphaFoldDB" id="A0A8K0Y1A0"/>
<keyword evidence="7 9" id="KW-0573">Peptidoglycan synthesis</keyword>
<keyword evidence="3" id="KW-0328">Glycosyltransferase</keyword>
<feature type="chain" id="PRO_5035477305" evidence="10">
    <location>
        <begin position="27"/>
        <end position="196"/>
    </location>
</feature>
<dbReference type="GO" id="GO:0005576">
    <property type="term" value="C:extracellular region"/>
    <property type="evidence" value="ECO:0007669"/>
    <property type="project" value="TreeGrafter"/>
</dbReference>
<evidence type="ECO:0000259" key="11">
    <source>
        <dbReference type="PROSITE" id="PS52029"/>
    </source>
</evidence>
<dbReference type="Pfam" id="PF03734">
    <property type="entry name" value="YkuD"/>
    <property type="match status" value="1"/>
</dbReference>
<dbReference type="InterPro" id="IPR038063">
    <property type="entry name" value="Transpep_catalytic_dom"/>
</dbReference>
<evidence type="ECO:0000256" key="5">
    <source>
        <dbReference type="ARBA" id="ARBA00022801"/>
    </source>
</evidence>
<evidence type="ECO:0000256" key="7">
    <source>
        <dbReference type="ARBA" id="ARBA00022984"/>
    </source>
</evidence>
<proteinExistence type="inferred from homology"/>
<keyword evidence="8 9" id="KW-0961">Cell wall biogenesis/degradation</keyword>
<evidence type="ECO:0000313" key="12">
    <source>
        <dbReference type="EMBL" id="MBL4915799.1"/>
    </source>
</evidence>
<feature type="signal peptide" evidence="10">
    <location>
        <begin position="1"/>
        <end position="26"/>
    </location>
</feature>
<keyword evidence="13" id="KW-1185">Reference proteome</keyword>
<comment type="similarity">
    <text evidence="2">Belongs to the YkuD family.</text>
</comment>